<accession>A0A9D5CPF8</accession>
<dbReference type="InterPro" id="IPR038951">
    <property type="entry name" value="OEP37-like"/>
</dbReference>
<dbReference type="AlphaFoldDB" id="A0A9D5CPF8"/>
<organism evidence="1 2">
    <name type="scientific">Dioscorea zingiberensis</name>
    <dbReference type="NCBI Taxonomy" id="325984"/>
    <lineage>
        <taxon>Eukaryota</taxon>
        <taxon>Viridiplantae</taxon>
        <taxon>Streptophyta</taxon>
        <taxon>Embryophyta</taxon>
        <taxon>Tracheophyta</taxon>
        <taxon>Spermatophyta</taxon>
        <taxon>Magnoliopsida</taxon>
        <taxon>Liliopsida</taxon>
        <taxon>Dioscoreales</taxon>
        <taxon>Dioscoreaceae</taxon>
        <taxon>Dioscorea</taxon>
    </lineage>
</organism>
<evidence type="ECO:0000313" key="1">
    <source>
        <dbReference type="EMBL" id="KAJ0977051.1"/>
    </source>
</evidence>
<dbReference type="PANTHER" id="PTHR35484">
    <property type="entry name" value="OUTER ENVELOPE PORE PROTEIN 37, CHLOROPLASTIC"/>
    <property type="match status" value="1"/>
</dbReference>
<dbReference type="EMBL" id="JAGGNH010000003">
    <property type="protein sequence ID" value="KAJ0977051.1"/>
    <property type="molecule type" value="Genomic_DNA"/>
</dbReference>
<reference evidence="1" key="2">
    <citation type="journal article" date="2022" name="Hortic Res">
        <title>The genome of Dioscorea zingiberensis sheds light on the biosynthesis, origin and evolution of the medicinally important diosgenin saponins.</title>
        <authorList>
            <person name="Li Y."/>
            <person name="Tan C."/>
            <person name="Li Z."/>
            <person name="Guo J."/>
            <person name="Li S."/>
            <person name="Chen X."/>
            <person name="Wang C."/>
            <person name="Dai X."/>
            <person name="Yang H."/>
            <person name="Song W."/>
            <person name="Hou L."/>
            <person name="Xu J."/>
            <person name="Tong Z."/>
            <person name="Xu A."/>
            <person name="Yuan X."/>
            <person name="Wang W."/>
            <person name="Yang Q."/>
            <person name="Chen L."/>
            <person name="Sun Z."/>
            <person name="Wang K."/>
            <person name="Pan B."/>
            <person name="Chen J."/>
            <person name="Bao Y."/>
            <person name="Liu F."/>
            <person name="Qi X."/>
            <person name="Gang D.R."/>
            <person name="Wen J."/>
            <person name="Li J."/>
        </authorList>
    </citation>
    <scope>NUCLEOTIDE SEQUENCE</scope>
    <source>
        <strain evidence="1">Dzin_1.0</strain>
    </source>
</reference>
<sequence length="205" mass="23274">MARVGFPLTRSPCRKAFSYSLHDCMVRKALSSLYVCDISFFNSLVLLHEASVPQDQQGEVALTANLTDPSYKFELASAFPFNGLPRATLRFPKGELSVEEKENEEAQKVLSWSGIFKSQILNGVCTALYKENDLNLRYCYKDGEMSFIPSICLPSNALSFAFKRRFSPSDKLSYWYHLDSDDWSAVYKRGCVWLGVISLGDRNKF</sequence>
<dbReference type="OrthoDB" id="2011802at2759"/>
<dbReference type="GO" id="GO:0005216">
    <property type="term" value="F:monoatomic ion channel activity"/>
    <property type="evidence" value="ECO:0007669"/>
    <property type="project" value="InterPro"/>
</dbReference>
<reference evidence="1" key="1">
    <citation type="submission" date="2021-03" db="EMBL/GenBank/DDBJ databases">
        <authorList>
            <person name="Li Z."/>
            <person name="Yang C."/>
        </authorList>
    </citation>
    <scope>NUCLEOTIDE SEQUENCE</scope>
    <source>
        <strain evidence="1">Dzin_1.0</strain>
        <tissue evidence="1">Leaf</tissue>
    </source>
</reference>
<gene>
    <name evidence="1" type="ORF">J5N97_012525</name>
</gene>
<name>A0A9D5CPF8_9LILI</name>
<keyword evidence="2" id="KW-1185">Reference proteome</keyword>
<comment type="caution">
    <text evidence="1">The sequence shown here is derived from an EMBL/GenBank/DDBJ whole genome shotgun (WGS) entry which is preliminary data.</text>
</comment>
<protein>
    <submittedName>
        <fullName evidence="1">Uncharacterized protein</fullName>
    </submittedName>
</protein>
<evidence type="ECO:0000313" key="2">
    <source>
        <dbReference type="Proteomes" id="UP001085076"/>
    </source>
</evidence>
<dbReference type="PANTHER" id="PTHR35484:SF2">
    <property type="entry name" value="OUTER ENVELOPE PORE PROTEIN 37, CHLOROPLASTIC"/>
    <property type="match status" value="1"/>
</dbReference>
<dbReference type="GO" id="GO:0009707">
    <property type="term" value="C:chloroplast outer membrane"/>
    <property type="evidence" value="ECO:0007669"/>
    <property type="project" value="TreeGrafter"/>
</dbReference>
<dbReference type="GO" id="GO:0006812">
    <property type="term" value="P:monoatomic cation transport"/>
    <property type="evidence" value="ECO:0007669"/>
    <property type="project" value="InterPro"/>
</dbReference>
<proteinExistence type="predicted"/>
<dbReference type="Proteomes" id="UP001085076">
    <property type="component" value="Miscellaneous, Linkage group lg03"/>
</dbReference>